<sequence length="169" mass="18707">MIIKYSQIIHSPVIEIKNQSRLGIVEELVLQKSNLNILAATVKIYPLLPVRKVVTSDDIVEIAKEAVIVQNEDSISEIKENVRITEALKGNAKGVGQKVVTKSGKYLGRVFDYTVESSACALVSIYIKYLISVRIISRAAIIDFDKDKIVVEDDFETIKASVLAETQTA</sequence>
<gene>
    <name evidence="1" type="ORF">A2215_00585</name>
</gene>
<comment type="caution">
    <text evidence="1">The sequence shown here is derived from an EMBL/GenBank/DDBJ whole genome shotgun (WGS) entry which is preliminary data.</text>
</comment>
<evidence type="ECO:0000313" key="1">
    <source>
        <dbReference type="EMBL" id="OGD63055.1"/>
    </source>
</evidence>
<organism evidence="1 2">
    <name type="scientific">Candidatus Berkelbacteria bacterium RIFOXYA2_FULL_43_10</name>
    <dbReference type="NCBI Taxonomy" id="1797472"/>
    <lineage>
        <taxon>Bacteria</taxon>
        <taxon>Candidatus Berkelbacteria</taxon>
    </lineage>
</organism>
<dbReference type="EMBL" id="MEZY01000039">
    <property type="protein sequence ID" value="OGD63055.1"/>
    <property type="molecule type" value="Genomic_DNA"/>
</dbReference>
<dbReference type="AlphaFoldDB" id="A0A1F5E6Q5"/>
<dbReference type="Proteomes" id="UP000178583">
    <property type="component" value="Unassembled WGS sequence"/>
</dbReference>
<protein>
    <recommendedName>
        <fullName evidence="3">PRC-barrel domain-containing protein</fullName>
    </recommendedName>
</protein>
<evidence type="ECO:0008006" key="3">
    <source>
        <dbReference type="Google" id="ProtNLM"/>
    </source>
</evidence>
<accession>A0A1F5E6Q5</accession>
<proteinExistence type="predicted"/>
<reference evidence="1 2" key="1">
    <citation type="journal article" date="2016" name="Nat. Commun.">
        <title>Thousands of microbial genomes shed light on interconnected biogeochemical processes in an aquifer system.</title>
        <authorList>
            <person name="Anantharaman K."/>
            <person name="Brown C.T."/>
            <person name="Hug L.A."/>
            <person name="Sharon I."/>
            <person name="Castelle C.J."/>
            <person name="Probst A.J."/>
            <person name="Thomas B.C."/>
            <person name="Singh A."/>
            <person name="Wilkins M.J."/>
            <person name="Karaoz U."/>
            <person name="Brodie E.L."/>
            <person name="Williams K.H."/>
            <person name="Hubbard S.S."/>
            <person name="Banfield J.F."/>
        </authorList>
    </citation>
    <scope>NUCLEOTIDE SEQUENCE [LARGE SCALE GENOMIC DNA]</scope>
</reference>
<evidence type="ECO:0000313" key="2">
    <source>
        <dbReference type="Proteomes" id="UP000178583"/>
    </source>
</evidence>
<name>A0A1F5E6Q5_9BACT</name>